<dbReference type="InterPro" id="IPR014287">
    <property type="entry name" value="Nase_Fe-Fe_AnfO"/>
</dbReference>
<evidence type="ECO:0000256" key="1">
    <source>
        <dbReference type="SAM" id="MobiDB-lite"/>
    </source>
</evidence>
<name>A0A5J4RKQ3_9ZZZZ</name>
<dbReference type="Pfam" id="PF09582">
    <property type="entry name" value="AnfO_nitrog"/>
    <property type="match status" value="1"/>
</dbReference>
<gene>
    <name evidence="2" type="ORF">EZS27_017398</name>
</gene>
<feature type="region of interest" description="Disordered" evidence="1">
    <location>
        <begin position="106"/>
        <end position="130"/>
    </location>
</feature>
<evidence type="ECO:0000313" key="2">
    <source>
        <dbReference type="EMBL" id="KAA6334258.1"/>
    </source>
</evidence>
<evidence type="ECO:0008006" key="3">
    <source>
        <dbReference type="Google" id="ProtNLM"/>
    </source>
</evidence>
<protein>
    <recommendedName>
        <fullName evidence="3">Fe-only nitrogenase accessory protein AnfO</fullName>
    </recommendedName>
</protein>
<dbReference type="NCBIfam" id="TIGR02940">
    <property type="entry name" value="anfO_nitrog"/>
    <property type="match status" value="1"/>
</dbReference>
<reference evidence="2" key="1">
    <citation type="submission" date="2019-03" db="EMBL/GenBank/DDBJ databases">
        <title>Single cell metagenomics reveals metabolic interactions within the superorganism composed of flagellate Streblomastix strix and complex community of Bacteroidetes bacteria on its surface.</title>
        <authorList>
            <person name="Treitli S.C."/>
            <person name="Kolisko M."/>
            <person name="Husnik F."/>
            <person name="Keeling P."/>
            <person name="Hampl V."/>
        </authorList>
    </citation>
    <scope>NUCLEOTIDE SEQUENCE</scope>
    <source>
        <strain evidence="2">STM</strain>
    </source>
</reference>
<organism evidence="2">
    <name type="scientific">termite gut metagenome</name>
    <dbReference type="NCBI Taxonomy" id="433724"/>
    <lineage>
        <taxon>unclassified sequences</taxon>
        <taxon>metagenomes</taxon>
        <taxon>organismal metagenomes</taxon>
    </lineage>
</organism>
<feature type="compositionally biased region" description="Basic and acidic residues" evidence="1">
    <location>
        <begin position="106"/>
        <end position="127"/>
    </location>
</feature>
<sequence>MKIAILVDESENIVSFNESGILKLYEMDENGWRCIREVQFKPDLNMNLTEVRRYIYMTASQLDDCKSLVTRKTVGIFNAIFEEELGLKVWTVAGSSSLEALNQIKEEGKSQTEHHSTETESDPKDETPFTAIDNTGDGIYRVNMVKIQKKNNSLTSKDILLPCLKERKFRELEIICLHPPKWFDSVLETLNLEFKAEELKDGLCLLSVYPKTTKVEN</sequence>
<accession>A0A5J4RKQ3</accession>
<dbReference type="AlphaFoldDB" id="A0A5J4RKQ3"/>
<comment type="caution">
    <text evidence="2">The sequence shown here is derived from an EMBL/GenBank/DDBJ whole genome shotgun (WGS) entry which is preliminary data.</text>
</comment>
<dbReference type="EMBL" id="SNRY01001017">
    <property type="protein sequence ID" value="KAA6334258.1"/>
    <property type="molecule type" value="Genomic_DNA"/>
</dbReference>
<proteinExistence type="predicted"/>